<dbReference type="InterPro" id="IPR003033">
    <property type="entry name" value="SCP2_sterol-bd_dom"/>
</dbReference>
<dbReference type="EMBL" id="MFSS01000055">
    <property type="protein sequence ID" value="OGI43471.1"/>
    <property type="molecule type" value="Genomic_DNA"/>
</dbReference>
<gene>
    <name evidence="2" type="ORF">A2150_03360</name>
</gene>
<dbReference type="Proteomes" id="UP000177925">
    <property type="component" value="Unassembled WGS sequence"/>
</dbReference>
<name>A0A1F6TEA4_9PROT</name>
<proteinExistence type="predicted"/>
<dbReference type="STRING" id="1817758.A2150_03360"/>
<reference evidence="2 3" key="1">
    <citation type="journal article" date="2016" name="Nat. Commun.">
        <title>Thousands of microbial genomes shed light on interconnected biogeochemical processes in an aquifer system.</title>
        <authorList>
            <person name="Anantharaman K."/>
            <person name="Brown C.T."/>
            <person name="Hug L.A."/>
            <person name="Sharon I."/>
            <person name="Castelle C.J."/>
            <person name="Probst A.J."/>
            <person name="Thomas B.C."/>
            <person name="Singh A."/>
            <person name="Wilkins M.J."/>
            <person name="Karaoz U."/>
            <person name="Brodie E.L."/>
            <person name="Williams K.H."/>
            <person name="Hubbard S.S."/>
            <person name="Banfield J.F."/>
        </authorList>
    </citation>
    <scope>NUCLEOTIDE SEQUENCE [LARGE SCALE GENOMIC DNA]</scope>
</reference>
<dbReference type="InterPro" id="IPR036527">
    <property type="entry name" value="SCP2_sterol-bd_dom_sf"/>
</dbReference>
<organism evidence="2 3">
    <name type="scientific">Candidatus Muproteobacteria bacterium RBG_16_64_11</name>
    <dbReference type="NCBI Taxonomy" id="1817758"/>
    <lineage>
        <taxon>Bacteria</taxon>
        <taxon>Pseudomonadati</taxon>
        <taxon>Pseudomonadota</taxon>
        <taxon>Candidatus Muproteobacteria</taxon>
    </lineage>
</organism>
<evidence type="ECO:0000313" key="3">
    <source>
        <dbReference type="Proteomes" id="UP000177925"/>
    </source>
</evidence>
<dbReference type="SUPFAM" id="SSF55718">
    <property type="entry name" value="SCP-like"/>
    <property type="match status" value="1"/>
</dbReference>
<dbReference type="Pfam" id="PF02036">
    <property type="entry name" value="SCP2"/>
    <property type="match status" value="1"/>
</dbReference>
<protein>
    <recommendedName>
        <fullName evidence="1">SCP2 domain-containing protein</fullName>
    </recommendedName>
</protein>
<comment type="caution">
    <text evidence="2">The sequence shown here is derived from an EMBL/GenBank/DDBJ whole genome shotgun (WGS) entry which is preliminary data.</text>
</comment>
<dbReference type="AlphaFoldDB" id="A0A1F6TEA4"/>
<feature type="domain" description="SCP2" evidence="1">
    <location>
        <begin position="9"/>
        <end position="93"/>
    </location>
</feature>
<evidence type="ECO:0000313" key="2">
    <source>
        <dbReference type="EMBL" id="OGI43471.1"/>
    </source>
</evidence>
<evidence type="ECO:0000259" key="1">
    <source>
        <dbReference type="Pfam" id="PF02036"/>
    </source>
</evidence>
<dbReference type="Gene3D" id="3.30.1050.10">
    <property type="entry name" value="SCP2 sterol-binding domain"/>
    <property type="match status" value="1"/>
</dbReference>
<accession>A0A1F6TEA4</accession>
<sequence length="137" mass="15302">MRGQHIVARLPALDGKSIRLDIADAACRIDFTIRAGRLHPSPNRRPDVVIRGRVEDFWRLATRAEDPDTLFFQRRLAIEGDTATGLHVKNLLDALDYDLEAHIRAVLGARLAGPLLALLRRLPIPGRRNSSSEPISK</sequence>